<keyword evidence="2" id="KW-1185">Reference proteome</keyword>
<sequence>MGKDHRHAFFLRKGRQHRPSARAVTMAAVPLRLHGRLRRNARGFLLEMDDGHVWRLRGAQDFPPLLDTEVIVEARKASSSLLDVLWMGPA</sequence>
<dbReference type="Pfam" id="PF19135">
    <property type="entry name" value="DUF5818"/>
    <property type="match status" value="1"/>
</dbReference>
<dbReference type="RefSeq" id="WP_379486073.1">
    <property type="nucleotide sequence ID" value="NZ_JBHLWK010000006.1"/>
</dbReference>
<comment type="caution">
    <text evidence="1">The sequence shown here is derived from an EMBL/GenBank/DDBJ whole genome shotgun (WGS) entry which is preliminary data.</text>
</comment>
<dbReference type="InterPro" id="IPR043856">
    <property type="entry name" value="DUF5818"/>
</dbReference>
<protein>
    <submittedName>
        <fullName evidence="1">DUF5818 domain-containing protein</fullName>
    </submittedName>
</protein>
<organism evidence="1 2">
    <name type="scientific">Novosphingobium soli</name>
    <dbReference type="NCBI Taxonomy" id="574956"/>
    <lineage>
        <taxon>Bacteria</taxon>
        <taxon>Pseudomonadati</taxon>
        <taxon>Pseudomonadota</taxon>
        <taxon>Alphaproteobacteria</taxon>
        <taxon>Sphingomonadales</taxon>
        <taxon>Sphingomonadaceae</taxon>
        <taxon>Novosphingobium</taxon>
    </lineage>
</organism>
<dbReference type="Proteomes" id="UP001589798">
    <property type="component" value="Unassembled WGS sequence"/>
</dbReference>
<reference evidence="1 2" key="1">
    <citation type="submission" date="2024-09" db="EMBL/GenBank/DDBJ databases">
        <authorList>
            <person name="Sun Q."/>
            <person name="Mori K."/>
        </authorList>
    </citation>
    <scope>NUCLEOTIDE SEQUENCE [LARGE SCALE GENOMIC DNA]</scope>
    <source>
        <strain evidence="1 2">CCM 7706</strain>
    </source>
</reference>
<proteinExistence type="predicted"/>
<accession>A0ABV6CRG3</accession>
<name>A0ABV6CRG3_9SPHN</name>
<evidence type="ECO:0000313" key="1">
    <source>
        <dbReference type="EMBL" id="MFC0203312.1"/>
    </source>
</evidence>
<gene>
    <name evidence="1" type="ORF">ACFFJC_03400</name>
</gene>
<dbReference type="EMBL" id="JBHLWK010000006">
    <property type="protein sequence ID" value="MFC0203312.1"/>
    <property type="molecule type" value="Genomic_DNA"/>
</dbReference>
<evidence type="ECO:0000313" key="2">
    <source>
        <dbReference type="Proteomes" id="UP001589798"/>
    </source>
</evidence>